<accession>S7ZWR0</accession>
<comment type="caution">
    <text evidence="1">The sequence shown here is derived from an EMBL/GenBank/DDBJ whole genome shotgun (WGS) entry which is preliminary data.</text>
</comment>
<protein>
    <submittedName>
        <fullName evidence="1">Uncharacterized protein</fullName>
    </submittedName>
</protein>
<evidence type="ECO:0000313" key="2">
    <source>
        <dbReference type="Proteomes" id="UP000015100"/>
    </source>
</evidence>
<keyword evidence="2" id="KW-1185">Reference proteome</keyword>
<dbReference type="Proteomes" id="UP000015100">
    <property type="component" value="Unassembled WGS sequence"/>
</dbReference>
<dbReference type="EMBL" id="AQGS01001233">
    <property type="protein sequence ID" value="EPS35195.1"/>
    <property type="molecule type" value="Genomic_DNA"/>
</dbReference>
<reference evidence="1 2" key="1">
    <citation type="journal article" date="2013" name="PLoS Genet.">
        <title>Genomic mechanisms accounting for the adaptation to parasitism in nematode-trapping fungi.</title>
        <authorList>
            <person name="Meerupati T."/>
            <person name="Andersson K.M."/>
            <person name="Friman E."/>
            <person name="Kumar D."/>
            <person name="Tunlid A."/>
            <person name="Ahren D."/>
        </authorList>
    </citation>
    <scope>NUCLEOTIDE SEQUENCE [LARGE SCALE GENOMIC DNA]</scope>
    <source>
        <strain evidence="1 2">CBS 200.50</strain>
    </source>
</reference>
<dbReference type="HOGENOM" id="CLU_1402378_0_0_1"/>
<dbReference type="OrthoDB" id="2426273at2759"/>
<sequence length="194" mass="21804">MDHLPQLTEPRGNYPWIPWICVQKYDAKDFEDYPGNLAGAGRPKELLRYGPVDAPAYSQPNTGSFLQGWLYYGMLKECLSISLDEFKRDYLENGELGVRVKATLLNERISESFGAFVGESGSSVQINLPTKEVILTIGVLGATFDHAIGWYANQPPVERRWGLVDTAMMRMLSYDVRGMSVSLGIAYQKRVCLQ</sequence>
<proteinExistence type="predicted"/>
<gene>
    <name evidence="1" type="ORF">H072_11418</name>
</gene>
<organism evidence="1 2">
    <name type="scientific">Dactylellina haptotyla (strain CBS 200.50)</name>
    <name type="common">Nematode-trapping fungus</name>
    <name type="synonym">Monacrosporium haptotylum</name>
    <dbReference type="NCBI Taxonomy" id="1284197"/>
    <lineage>
        <taxon>Eukaryota</taxon>
        <taxon>Fungi</taxon>
        <taxon>Dikarya</taxon>
        <taxon>Ascomycota</taxon>
        <taxon>Pezizomycotina</taxon>
        <taxon>Orbiliomycetes</taxon>
        <taxon>Orbiliales</taxon>
        <taxon>Orbiliaceae</taxon>
        <taxon>Dactylellina</taxon>
    </lineage>
</organism>
<name>S7ZWR0_DACHA</name>
<reference evidence="2" key="2">
    <citation type="submission" date="2013-04" db="EMBL/GenBank/DDBJ databases">
        <title>Genomic mechanisms accounting for the adaptation to parasitism in nematode-trapping fungi.</title>
        <authorList>
            <person name="Ahren D.G."/>
        </authorList>
    </citation>
    <scope>NUCLEOTIDE SEQUENCE [LARGE SCALE GENOMIC DNA]</scope>
    <source>
        <strain evidence="2">CBS 200.50</strain>
    </source>
</reference>
<evidence type="ECO:0000313" key="1">
    <source>
        <dbReference type="EMBL" id="EPS35195.1"/>
    </source>
</evidence>
<dbReference type="AlphaFoldDB" id="S7ZWR0"/>